<feature type="domain" description="Beta-lactamase-related" evidence="1">
    <location>
        <begin position="47"/>
        <end position="395"/>
    </location>
</feature>
<dbReference type="Gene3D" id="3.40.710.10">
    <property type="entry name" value="DD-peptidase/beta-lactamase superfamily"/>
    <property type="match status" value="1"/>
</dbReference>
<evidence type="ECO:0000259" key="1">
    <source>
        <dbReference type="Pfam" id="PF00144"/>
    </source>
</evidence>
<dbReference type="EMBL" id="AQQV01000001">
    <property type="protein sequence ID" value="ORE88247.1"/>
    <property type="molecule type" value="Genomic_DNA"/>
</dbReference>
<dbReference type="STRING" id="1317117.ATO7_00190"/>
<dbReference type="InterPro" id="IPR012338">
    <property type="entry name" value="Beta-lactam/transpept-like"/>
</dbReference>
<dbReference type="Pfam" id="PF00144">
    <property type="entry name" value="Beta-lactamase"/>
    <property type="match status" value="1"/>
</dbReference>
<accession>A0A1Y1SF09</accession>
<dbReference type="PANTHER" id="PTHR43319:SF3">
    <property type="entry name" value="BETA-LACTAMASE-RELATED DOMAIN-CONTAINING PROTEIN"/>
    <property type="match status" value="1"/>
</dbReference>
<keyword evidence="3" id="KW-1185">Reference proteome</keyword>
<reference evidence="2 3" key="1">
    <citation type="submission" date="2013-04" db="EMBL/GenBank/DDBJ databases">
        <title>Oceanococcus atlanticus 22II-S10r2 Genome Sequencing.</title>
        <authorList>
            <person name="Lai Q."/>
            <person name="Li G."/>
            <person name="Shao Z."/>
        </authorList>
    </citation>
    <scope>NUCLEOTIDE SEQUENCE [LARGE SCALE GENOMIC DNA]</scope>
    <source>
        <strain evidence="2 3">22II-S10r2</strain>
    </source>
</reference>
<dbReference type="InterPro" id="IPR001466">
    <property type="entry name" value="Beta-lactam-related"/>
</dbReference>
<dbReference type="OrthoDB" id="119951at2"/>
<dbReference type="Proteomes" id="UP000192342">
    <property type="component" value="Unassembled WGS sequence"/>
</dbReference>
<dbReference type="PANTHER" id="PTHR43319">
    <property type="entry name" value="BETA-LACTAMASE-RELATED"/>
    <property type="match status" value="1"/>
</dbReference>
<evidence type="ECO:0000313" key="2">
    <source>
        <dbReference type="EMBL" id="ORE88247.1"/>
    </source>
</evidence>
<dbReference type="AlphaFoldDB" id="A0A1Y1SF09"/>
<gene>
    <name evidence="2" type="ORF">ATO7_00190</name>
</gene>
<evidence type="ECO:0000313" key="3">
    <source>
        <dbReference type="Proteomes" id="UP000192342"/>
    </source>
</evidence>
<dbReference type="SUPFAM" id="SSF56601">
    <property type="entry name" value="beta-lactamase/transpeptidase-like"/>
    <property type="match status" value="1"/>
</dbReference>
<name>A0A1Y1SF09_9GAMM</name>
<dbReference type="InterPro" id="IPR052907">
    <property type="entry name" value="Beta-lactamase/esterase"/>
</dbReference>
<proteinExistence type="predicted"/>
<sequence>MKNPFRPLLIPRPGDLDAITDIRQADETDPQDLGLSAQVPGHIWAAVEKLYRTRTMPAISLAIRHKGQILMHRSIGHARGNGPLDSPDTPRRVMQADTPVCLFSASKAITAMLVHKLAEEGVIRLHDPVAEYVPEFAAKGKQYITVGQVLAHRGGVPVIKQKVPDPSLLWDWDACVKTLCEATPRKDAGRTQAYHAITGGFILGEVMRRATGQELDDILQTRIAKPLGSRHMTLGLPPEHHGDVALNHFTGYPERFPIKLLSTRALGAPFPLVTEISNSPEFMSAKIPAGNIYASALETCDFFQCLLNGGHFGQQRLFERATVTRAISEAAARQFDRTLMVPIRTSEGFMLGDEPFGMYGPHTREAFGHLGFISIFCWADPARDISVALLTTGKPIVALHYGPLLKLLATINRSFGKFEGR</sequence>
<organism evidence="2 3">
    <name type="scientific">Oceanococcus atlanticus</name>
    <dbReference type="NCBI Taxonomy" id="1317117"/>
    <lineage>
        <taxon>Bacteria</taxon>
        <taxon>Pseudomonadati</taxon>
        <taxon>Pseudomonadota</taxon>
        <taxon>Gammaproteobacteria</taxon>
        <taxon>Chromatiales</taxon>
        <taxon>Oceanococcaceae</taxon>
        <taxon>Oceanococcus</taxon>
    </lineage>
</organism>
<comment type="caution">
    <text evidence="2">The sequence shown here is derived from an EMBL/GenBank/DDBJ whole genome shotgun (WGS) entry which is preliminary data.</text>
</comment>
<dbReference type="RefSeq" id="WP_083558906.1">
    <property type="nucleotide sequence ID" value="NZ_AQQV01000001.1"/>
</dbReference>
<protein>
    <submittedName>
        <fullName evidence="2">Beta-lactamase</fullName>
    </submittedName>
</protein>